<dbReference type="Proteomes" id="UP001575105">
    <property type="component" value="Unassembled WGS sequence"/>
</dbReference>
<gene>
    <name evidence="1" type="ORF">ACERK3_19430</name>
</gene>
<organism evidence="1 2">
    <name type="scientific">Natronomicrosphaera hydrolytica</name>
    <dbReference type="NCBI Taxonomy" id="3242702"/>
    <lineage>
        <taxon>Bacteria</taxon>
        <taxon>Pseudomonadati</taxon>
        <taxon>Planctomycetota</taxon>
        <taxon>Phycisphaerae</taxon>
        <taxon>Phycisphaerales</taxon>
        <taxon>Phycisphaeraceae</taxon>
        <taxon>Natronomicrosphaera</taxon>
    </lineage>
</organism>
<dbReference type="EMBL" id="JBGUBD010000022">
    <property type="protein sequence ID" value="MFA9480445.1"/>
    <property type="molecule type" value="Genomic_DNA"/>
</dbReference>
<dbReference type="RefSeq" id="WP_425347366.1">
    <property type="nucleotide sequence ID" value="NZ_JBGUBD010000022.1"/>
</dbReference>
<reference evidence="1 2" key="1">
    <citation type="submission" date="2024-08" db="EMBL/GenBank/DDBJ databases">
        <title>Whole-genome sequencing of halo(alkali)philic microorganisms from hypersaline lakes.</title>
        <authorList>
            <person name="Sorokin D.Y."/>
            <person name="Merkel A.Y."/>
            <person name="Messina E."/>
            <person name="Yakimov M."/>
        </authorList>
    </citation>
    <scope>NUCLEOTIDE SEQUENCE [LARGE SCALE GENOMIC DNA]</scope>
    <source>
        <strain evidence="1 2">AB-hyl4</strain>
    </source>
</reference>
<protein>
    <submittedName>
        <fullName evidence="1">Uncharacterized protein</fullName>
    </submittedName>
</protein>
<comment type="caution">
    <text evidence="1">The sequence shown here is derived from an EMBL/GenBank/DDBJ whole genome shotgun (WGS) entry which is preliminary data.</text>
</comment>
<proteinExistence type="predicted"/>
<name>A0ABV4UB78_9BACT</name>
<sequence length="78" mass="9104">MKDEFLWKEPRDARKQQMKHPEQRFCLLEERQDAVSATLIVRGVDDVASDAFIQRACCMLSALVRHAADQQKQRHHEG</sequence>
<keyword evidence="2" id="KW-1185">Reference proteome</keyword>
<accession>A0ABV4UB78</accession>
<evidence type="ECO:0000313" key="2">
    <source>
        <dbReference type="Proteomes" id="UP001575105"/>
    </source>
</evidence>
<evidence type="ECO:0000313" key="1">
    <source>
        <dbReference type="EMBL" id="MFA9480445.1"/>
    </source>
</evidence>